<reference evidence="14 15" key="1">
    <citation type="submission" date="2016-10" db="EMBL/GenBank/DDBJ databases">
        <authorList>
            <person name="Cai Z."/>
        </authorList>
    </citation>
    <scope>NUCLEOTIDE SEQUENCE [LARGE SCALE GENOMIC DNA]</scope>
</reference>
<evidence type="ECO:0000256" key="6">
    <source>
        <dbReference type="ARBA" id="ARBA00022915"/>
    </source>
</evidence>
<dbReference type="Gene3D" id="3.20.20.70">
    <property type="entry name" value="Aldolase class I"/>
    <property type="match status" value="1"/>
</dbReference>
<dbReference type="InterPro" id="IPR013785">
    <property type="entry name" value="Aldolase_TIM"/>
</dbReference>
<dbReference type="UniPathway" id="UPA00034">
    <property type="reaction ID" value="UER00017"/>
</dbReference>
<proteinExistence type="inferred from homology"/>
<comment type="similarity">
    <text evidence="3 11">Belongs to the DapA family.</text>
</comment>
<feature type="binding site" evidence="13">
    <location>
        <position position="241"/>
    </location>
    <ligand>
        <name>pyruvate</name>
        <dbReference type="ChEBI" id="CHEBI:15361"/>
    </ligand>
</feature>
<keyword evidence="6" id="KW-0220">Diaminopimelate biosynthesis</keyword>
<keyword evidence="5" id="KW-0028">Amino-acid biosynthesis</keyword>
<keyword evidence="9" id="KW-0704">Schiff base</keyword>
<dbReference type="PROSITE" id="PS00666">
    <property type="entry name" value="DHDPS_2"/>
    <property type="match status" value="1"/>
</dbReference>
<sequence length="346" mass="37644">MQLQITQRPAPARQCSSRRPLRVNAVLATPLPETQKQQGVEALKKAALITAVKTPYLPNGKFDLRAYDRLIELQIANGVDGVIVGGTTGEGHLMSWDEHIMLIAHTVNAYGDKLKVIGNTGSNSTGEALHATEQGFAVGMHAALQINPYYGKTSMSGLRAHFQALLKEGPAIIYNVPGRTGQDIPDALVQEMAGHPNFLGMKECTGNKRIGNYTQQGINCWSGNDDEAHDGRHQFGSAGVISVTANVIPGLFAKMMHGSPDPELNAKLQDLIGWLFCEPNPIPLNTALMMCGLVRPVFRLPYVPLSREEREKGAKLLRAVQEHIPGCSEVRVMEDDEFLLVGSAHK</sequence>
<evidence type="ECO:0000256" key="3">
    <source>
        <dbReference type="ARBA" id="ARBA00007592"/>
    </source>
</evidence>
<dbReference type="SUPFAM" id="SSF51569">
    <property type="entry name" value="Aldolase"/>
    <property type="match status" value="1"/>
</dbReference>
<dbReference type="EMBL" id="FNXT01000183">
    <property type="protein sequence ID" value="SZX61895.1"/>
    <property type="molecule type" value="Genomic_DNA"/>
</dbReference>
<accession>A0A383V8I3</accession>
<dbReference type="NCBIfam" id="TIGR00674">
    <property type="entry name" value="dapA"/>
    <property type="match status" value="1"/>
</dbReference>
<dbReference type="GO" id="GO:0019877">
    <property type="term" value="P:diaminopimelate biosynthetic process"/>
    <property type="evidence" value="ECO:0007669"/>
    <property type="project" value="UniProtKB-KW"/>
</dbReference>
<dbReference type="InterPro" id="IPR020624">
    <property type="entry name" value="Schiff_base-form_aldolases_CS"/>
</dbReference>
<dbReference type="AlphaFoldDB" id="A0A383V8I3"/>
<evidence type="ECO:0000256" key="7">
    <source>
        <dbReference type="ARBA" id="ARBA00023154"/>
    </source>
</evidence>
<keyword evidence="15" id="KW-1185">Reference proteome</keyword>
<dbReference type="GO" id="GO:0008840">
    <property type="term" value="F:4-hydroxy-tetrahydrodipicolinate synthase activity"/>
    <property type="evidence" value="ECO:0007669"/>
    <property type="project" value="UniProtKB-EC"/>
</dbReference>
<evidence type="ECO:0000256" key="8">
    <source>
        <dbReference type="ARBA" id="ARBA00023239"/>
    </source>
</evidence>
<evidence type="ECO:0000256" key="1">
    <source>
        <dbReference type="ARBA" id="ARBA00003294"/>
    </source>
</evidence>
<evidence type="ECO:0000256" key="13">
    <source>
        <dbReference type="PIRSR" id="PIRSR001365-2"/>
    </source>
</evidence>
<evidence type="ECO:0000313" key="15">
    <source>
        <dbReference type="Proteomes" id="UP000256970"/>
    </source>
</evidence>
<dbReference type="PANTHER" id="PTHR12128">
    <property type="entry name" value="DIHYDRODIPICOLINATE SYNTHASE"/>
    <property type="match status" value="1"/>
</dbReference>
<evidence type="ECO:0000256" key="12">
    <source>
        <dbReference type="PIRSR" id="PIRSR001365-1"/>
    </source>
</evidence>
<dbReference type="STRING" id="3088.A0A383V8I3"/>
<dbReference type="InterPro" id="IPR020625">
    <property type="entry name" value="Schiff_base-form_aldolases_AS"/>
</dbReference>
<dbReference type="Proteomes" id="UP000256970">
    <property type="component" value="Unassembled WGS sequence"/>
</dbReference>
<feature type="binding site" evidence="13">
    <location>
        <position position="88"/>
    </location>
    <ligand>
        <name>pyruvate</name>
        <dbReference type="ChEBI" id="CHEBI:15361"/>
    </ligand>
</feature>
<gene>
    <name evidence="14" type="ORF">BQ4739_LOCUS2453</name>
</gene>
<dbReference type="EC" id="4.3.3.7" evidence="4 11"/>
<dbReference type="SMART" id="SM01130">
    <property type="entry name" value="DHDPS"/>
    <property type="match status" value="1"/>
</dbReference>
<evidence type="ECO:0000256" key="10">
    <source>
        <dbReference type="ARBA" id="ARBA00047836"/>
    </source>
</evidence>
<evidence type="ECO:0000256" key="5">
    <source>
        <dbReference type="ARBA" id="ARBA00022605"/>
    </source>
</evidence>
<evidence type="ECO:0000256" key="4">
    <source>
        <dbReference type="ARBA" id="ARBA00012086"/>
    </source>
</evidence>
<dbReference type="InterPro" id="IPR005263">
    <property type="entry name" value="DapA"/>
</dbReference>
<evidence type="ECO:0000256" key="9">
    <source>
        <dbReference type="ARBA" id="ARBA00023270"/>
    </source>
</evidence>
<comment type="pathway">
    <text evidence="2 11">Amino-acid biosynthesis; L-lysine biosynthesis via DAP pathway; (S)-tetrahydrodipicolinate from L-aspartate: step 3/4.</text>
</comment>
<keyword evidence="7" id="KW-0457">Lysine biosynthesis</keyword>
<organism evidence="14 15">
    <name type="scientific">Tetradesmus obliquus</name>
    <name type="common">Green alga</name>
    <name type="synonym">Acutodesmus obliquus</name>
    <dbReference type="NCBI Taxonomy" id="3088"/>
    <lineage>
        <taxon>Eukaryota</taxon>
        <taxon>Viridiplantae</taxon>
        <taxon>Chlorophyta</taxon>
        <taxon>core chlorophytes</taxon>
        <taxon>Chlorophyceae</taxon>
        <taxon>CS clade</taxon>
        <taxon>Sphaeropleales</taxon>
        <taxon>Scenedesmaceae</taxon>
        <taxon>Tetradesmus</taxon>
    </lineage>
</organism>
<feature type="active site" description="Schiff-base intermediate with substrate" evidence="12">
    <location>
        <position position="202"/>
    </location>
</feature>
<dbReference type="InterPro" id="IPR002220">
    <property type="entry name" value="DapA-like"/>
</dbReference>
<evidence type="ECO:0000256" key="11">
    <source>
        <dbReference type="PIRNR" id="PIRNR001365"/>
    </source>
</evidence>
<dbReference type="CDD" id="cd00950">
    <property type="entry name" value="DHDPS"/>
    <property type="match status" value="1"/>
</dbReference>
<evidence type="ECO:0000256" key="2">
    <source>
        <dbReference type="ARBA" id="ARBA00005120"/>
    </source>
</evidence>
<evidence type="ECO:0000313" key="14">
    <source>
        <dbReference type="EMBL" id="SZX61895.1"/>
    </source>
</evidence>
<dbReference type="PIRSF" id="PIRSF001365">
    <property type="entry name" value="DHDPS"/>
    <property type="match status" value="1"/>
</dbReference>
<dbReference type="Pfam" id="PF00701">
    <property type="entry name" value="DHDPS"/>
    <property type="match status" value="1"/>
</dbReference>
<dbReference type="PANTHER" id="PTHR12128:SF15">
    <property type="entry name" value="4-HYDROXY-TETRAHYDRODIPICOLINATE SYNTHASE 1, CHLOROPLASTIC"/>
    <property type="match status" value="1"/>
</dbReference>
<dbReference type="OrthoDB" id="191315at2759"/>
<dbReference type="PROSITE" id="PS00665">
    <property type="entry name" value="DHDPS_1"/>
    <property type="match status" value="1"/>
</dbReference>
<dbReference type="PRINTS" id="PR00146">
    <property type="entry name" value="DHPICSNTHASE"/>
</dbReference>
<dbReference type="GO" id="GO:0009089">
    <property type="term" value="P:lysine biosynthetic process via diaminopimelate"/>
    <property type="evidence" value="ECO:0007669"/>
    <property type="project" value="UniProtKB-UniPathway"/>
</dbReference>
<keyword evidence="8 11" id="KW-0456">Lyase</keyword>
<comment type="catalytic activity">
    <reaction evidence="10 11">
        <text>L-aspartate 4-semialdehyde + pyruvate = (2S,4S)-4-hydroxy-2,3,4,5-tetrahydrodipicolinate + H2O + H(+)</text>
        <dbReference type="Rhea" id="RHEA:34171"/>
        <dbReference type="ChEBI" id="CHEBI:15361"/>
        <dbReference type="ChEBI" id="CHEBI:15377"/>
        <dbReference type="ChEBI" id="CHEBI:15378"/>
        <dbReference type="ChEBI" id="CHEBI:67139"/>
        <dbReference type="ChEBI" id="CHEBI:537519"/>
        <dbReference type="EC" id="4.3.3.7"/>
    </reaction>
</comment>
<protein>
    <recommendedName>
        <fullName evidence="4 11">4-hydroxy-tetrahydrodipicolinate synthase</fullName>
        <shortName evidence="11">HTPA synthase</shortName>
        <ecNumber evidence="4 11">4.3.3.7</ecNumber>
    </recommendedName>
</protein>
<feature type="active site" description="Proton donor/acceptor" evidence="12">
    <location>
        <position position="174"/>
    </location>
</feature>
<comment type="function">
    <text evidence="1">Catalyzes the condensation of (S)-aspartate-beta-semialdehyde [(S)-ASA] and pyruvate to 4-hydroxy-tetrahydrodipicolinate (HTPA).</text>
</comment>
<name>A0A383V8I3_TETOB</name>